<dbReference type="Gene3D" id="3.80.10.10">
    <property type="entry name" value="Ribonuclease Inhibitor"/>
    <property type="match status" value="1"/>
</dbReference>
<dbReference type="SUPFAM" id="SSF52047">
    <property type="entry name" value="RNI-like"/>
    <property type="match status" value="1"/>
</dbReference>
<dbReference type="PROSITE" id="PS00018">
    <property type="entry name" value="EF_HAND_1"/>
    <property type="match status" value="2"/>
</dbReference>
<dbReference type="Gene3D" id="1.10.238.10">
    <property type="entry name" value="EF-hand"/>
    <property type="match status" value="1"/>
</dbReference>
<evidence type="ECO:0000313" key="3">
    <source>
        <dbReference type="EMBL" id="CAE7519254.1"/>
    </source>
</evidence>
<sequence>MEPPKRSGLPSILERNSKAHLGQNSCPSLHFGPCPRDVAEAGNEGLAGSPLADKAVNGSRTSMKGSVCLPPIQAVVPIHEGFALAEDSTPTVSYIRACQRELVLPIPSSFVTGHSGKVDVAQVCSDAELAALGAVGRLAAVEDVDLSSKALSDAAVARFCQDVLLADQNLHSLQRLCLKEAHVAQGTQAALVRLLQKGGAENLRFLDLSGVSMSMRHLPAFCEAVEKHRSLSTLKLSNTGLGRAMDVKRCLSQILANGIEVLDIGWNCLAAEELRFLGELMVSNKYVKQLSLANCASSSQKNHHISPCVYFLEQLVHGTALESLDISMNRLDFRGALVIEDALGQSRKLTSLVMSHNPLGVMGLRSLLRLLARQRSGLVSFEIENCFKGEILASVEGIQVFTFTNPGGHYTLDLERPYHRSLLRTLYKVGERLRLPPADTFSNVSFSLGTFVLPLQCDSNGLWPVPTSGVLKVSFSIEQAMKQAVRDVAEDNFGEVLVRYNEVMRFTPDFRKLIPLLAQWRLLDGHEQEQLAMLAALGRDFIFTSTHLRQLCACRSMVGTTVARLLPTLAGGKFARNMVMRCVDNLSEFVRMLTLCKEYLLFNPDSPTGHYKLDLGNTAAAYVAQALALLDRWESGIAKRKAVPDISENGDYSCVRNCMYAHQPLHCLGLQSFDEWVIPEKEILELDYVTHLRPSCQGEVMPDVTFKEFLTILQQAECDGPTQIKVTRNLAHHINLTSVQMRQLLGVYRTSELREEALVTTFFRIVDIHNEKIFRVRYEEQSELDSLRQRLGYCTFFTYIQPEQVSYDLNFTKYDQRLAANIFLSLANAERRDNISNFRYTLPDGTIDKLEQGVPRSWDTFARMPQDGSFRFTYKCSPQDRRFALRRNLLMQFGKWKVDVKEEDVNWWAAAAEAPEDVLEFLFWMRAKFNDTLKAFEAFDGSDGNGLLGLREFEEGMRHLKCQKFRGRDEKQRWTAIFRFLDPSGEGQVSKDEFLTLDSFWAEVELSIREFMGWAERMFGSDLRALWNALDEDESGSIQRHEWEEVLDKVGYFGPSGPIFSFVDE</sequence>
<dbReference type="InterPro" id="IPR002048">
    <property type="entry name" value="EF_hand_dom"/>
</dbReference>
<dbReference type="AlphaFoldDB" id="A0A812TCE4"/>
<dbReference type="SMART" id="SM00054">
    <property type="entry name" value="EFh"/>
    <property type="match status" value="3"/>
</dbReference>
<feature type="non-terminal residue" evidence="3">
    <location>
        <position position="1"/>
    </location>
</feature>
<proteinExistence type="predicted"/>
<dbReference type="PROSITE" id="PS50222">
    <property type="entry name" value="EF_HAND_2"/>
    <property type="match status" value="2"/>
</dbReference>
<accession>A0A812TCE4</accession>
<dbReference type="PANTHER" id="PTHR24114:SF2">
    <property type="entry name" value="F-BOX DOMAIN-CONTAINING PROTEIN-RELATED"/>
    <property type="match status" value="1"/>
</dbReference>
<dbReference type="SUPFAM" id="SSF47473">
    <property type="entry name" value="EF-hand"/>
    <property type="match status" value="1"/>
</dbReference>
<keyword evidence="1" id="KW-0106">Calcium</keyword>
<keyword evidence="4" id="KW-1185">Reference proteome</keyword>
<dbReference type="InterPro" id="IPR018247">
    <property type="entry name" value="EF_Hand_1_Ca_BS"/>
</dbReference>
<dbReference type="InterPro" id="IPR052394">
    <property type="entry name" value="LRR-containing"/>
</dbReference>
<dbReference type="CDD" id="cd00051">
    <property type="entry name" value="EFh"/>
    <property type="match status" value="1"/>
</dbReference>
<name>A0A812TCE4_SYMPI</name>
<feature type="domain" description="EF-hand" evidence="2">
    <location>
        <begin position="1018"/>
        <end position="1053"/>
    </location>
</feature>
<reference evidence="3" key="1">
    <citation type="submission" date="2021-02" db="EMBL/GenBank/DDBJ databases">
        <authorList>
            <person name="Dougan E. K."/>
            <person name="Rhodes N."/>
            <person name="Thang M."/>
            <person name="Chan C."/>
        </authorList>
    </citation>
    <scope>NUCLEOTIDE SEQUENCE</scope>
</reference>
<evidence type="ECO:0000259" key="2">
    <source>
        <dbReference type="PROSITE" id="PS50222"/>
    </source>
</evidence>
<evidence type="ECO:0000313" key="4">
    <source>
        <dbReference type="Proteomes" id="UP000649617"/>
    </source>
</evidence>
<evidence type="ECO:0000256" key="1">
    <source>
        <dbReference type="ARBA" id="ARBA00022837"/>
    </source>
</evidence>
<comment type="caution">
    <text evidence="3">The sequence shown here is derived from an EMBL/GenBank/DDBJ whole genome shotgun (WGS) entry which is preliminary data.</text>
</comment>
<dbReference type="InterPro" id="IPR032675">
    <property type="entry name" value="LRR_dom_sf"/>
</dbReference>
<protein>
    <recommendedName>
        <fullName evidence="2">EF-hand domain-containing protein</fullName>
    </recommendedName>
</protein>
<dbReference type="PANTHER" id="PTHR24114">
    <property type="entry name" value="LEUCINE RICH REPEAT FAMILY PROTEIN"/>
    <property type="match status" value="1"/>
</dbReference>
<gene>
    <name evidence="3" type="ORF">SPIL2461_LOCUS13575</name>
</gene>
<dbReference type="OrthoDB" id="120976at2759"/>
<dbReference type="Proteomes" id="UP000649617">
    <property type="component" value="Unassembled WGS sequence"/>
</dbReference>
<feature type="domain" description="EF-hand" evidence="2">
    <location>
        <begin position="969"/>
        <end position="1004"/>
    </location>
</feature>
<dbReference type="EMBL" id="CAJNIZ010029879">
    <property type="protein sequence ID" value="CAE7519254.1"/>
    <property type="molecule type" value="Genomic_DNA"/>
</dbReference>
<dbReference type="GO" id="GO:0005509">
    <property type="term" value="F:calcium ion binding"/>
    <property type="evidence" value="ECO:0007669"/>
    <property type="project" value="InterPro"/>
</dbReference>
<dbReference type="InterPro" id="IPR011992">
    <property type="entry name" value="EF-hand-dom_pair"/>
</dbReference>
<organism evidence="3 4">
    <name type="scientific">Symbiodinium pilosum</name>
    <name type="common">Dinoflagellate</name>
    <dbReference type="NCBI Taxonomy" id="2952"/>
    <lineage>
        <taxon>Eukaryota</taxon>
        <taxon>Sar</taxon>
        <taxon>Alveolata</taxon>
        <taxon>Dinophyceae</taxon>
        <taxon>Suessiales</taxon>
        <taxon>Symbiodiniaceae</taxon>
        <taxon>Symbiodinium</taxon>
    </lineage>
</organism>